<evidence type="ECO:0000256" key="1">
    <source>
        <dbReference type="SAM" id="Phobius"/>
    </source>
</evidence>
<keyword evidence="1" id="KW-0472">Membrane</keyword>
<proteinExistence type="predicted"/>
<keyword evidence="3" id="KW-1185">Reference proteome</keyword>
<gene>
    <name evidence="2" type="ORF">EDB95_3470</name>
</gene>
<keyword evidence="1" id="KW-1133">Transmembrane helix</keyword>
<feature type="transmembrane region" description="Helical" evidence="1">
    <location>
        <begin position="15"/>
        <end position="34"/>
    </location>
</feature>
<dbReference type="EMBL" id="SODV01000001">
    <property type="protein sequence ID" value="TDX02412.1"/>
    <property type="molecule type" value="Genomic_DNA"/>
</dbReference>
<comment type="caution">
    <text evidence="2">The sequence shown here is derived from an EMBL/GenBank/DDBJ whole genome shotgun (WGS) entry which is preliminary data.</text>
</comment>
<dbReference type="RefSeq" id="WP_133995025.1">
    <property type="nucleotide sequence ID" value="NZ_SODV01000001.1"/>
</dbReference>
<organism evidence="2 3">
    <name type="scientific">Dinghuibacter silviterrae</name>
    <dbReference type="NCBI Taxonomy" id="1539049"/>
    <lineage>
        <taxon>Bacteria</taxon>
        <taxon>Pseudomonadati</taxon>
        <taxon>Bacteroidota</taxon>
        <taxon>Chitinophagia</taxon>
        <taxon>Chitinophagales</taxon>
        <taxon>Chitinophagaceae</taxon>
        <taxon>Dinghuibacter</taxon>
    </lineage>
</organism>
<protein>
    <recommendedName>
        <fullName evidence="4">DUF3592 domain-containing protein</fullName>
    </recommendedName>
</protein>
<dbReference type="Proteomes" id="UP000294498">
    <property type="component" value="Unassembled WGS sequence"/>
</dbReference>
<dbReference type="OrthoDB" id="954326at2"/>
<evidence type="ECO:0000313" key="3">
    <source>
        <dbReference type="Proteomes" id="UP000294498"/>
    </source>
</evidence>
<evidence type="ECO:0008006" key="4">
    <source>
        <dbReference type="Google" id="ProtNLM"/>
    </source>
</evidence>
<reference evidence="2 3" key="1">
    <citation type="submission" date="2019-03" db="EMBL/GenBank/DDBJ databases">
        <title>Genomic Encyclopedia of Type Strains, Phase IV (KMG-IV): sequencing the most valuable type-strain genomes for metagenomic binning, comparative biology and taxonomic classification.</title>
        <authorList>
            <person name="Goeker M."/>
        </authorList>
    </citation>
    <scope>NUCLEOTIDE SEQUENCE [LARGE SCALE GENOMIC DNA]</scope>
    <source>
        <strain evidence="2 3">DSM 100059</strain>
    </source>
</reference>
<evidence type="ECO:0000313" key="2">
    <source>
        <dbReference type="EMBL" id="TDX02412.1"/>
    </source>
</evidence>
<accession>A0A4R8DVF9</accession>
<name>A0A4R8DVF9_9BACT</name>
<dbReference type="AlphaFoldDB" id="A0A4R8DVF9"/>
<sequence length="139" mass="16160">MTNNLLETKTLREQVLPILAFAGLLLAFIGYVKWREYQLVKDSYIRNGALITSYTESPKYRGEYDLEFTFTIGPDTYTGSTRLYHLTDAPYSFIGRHVPVAYVPNNPGNNKLMMTPKDFEERYYTYPDSLHWVLPFLGK</sequence>
<keyword evidence="1" id="KW-0812">Transmembrane</keyword>